<evidence type="ECO:0000313" key="8">
    <source>
        <dbReference type="Proteomes" id="UP000605846"/>
    </source>
</evidence>
<evidence type="ECO:0000256" key="5">
    <source>
        <dbReference type="SAM" id="MobiDB-lite"/>
    </source>
</evidence>
<organism evidence="7 8">
    <name type="scientific">Apophysomyces ossiformis</name>
    <dbReference type="NCBI Taxonomy" id="679940"/>
    <lineage>
        <taxon>Eukaryota</taxon>
        <taxon>Fungi</taxon>
        <taxon>Fungi incertae sedis</taxon>
        <taxon>Mucoromycota</taxon>
        <taxon>Mucoromycotina</taxon>
        <taxon>Mucoromycetes</taxon>
        <taxon>Mucorales</taxon>
        <taxon>Mucorineae</taxon>
        <taxon>Mucoraceae</taxon>
        <taxon>Apophysomyces</taxon>
    </lineage>
</organism>
<reference evidence="7" key="1">
    <citation type="submission" date="2020-01" db="EMBL/GenBank/DDBJ databases">
        <title>Genome Sequencing of Three Apophysomyces-Like Fungal Strains Confirms a Novel Fungal Genus in the Mucoromycota with divergent Burkholderia-like Endosymbiotic Bacteria.</title>
        <authorList>
            <person name="Stajich J.E."/>
            <person name="Macias A.M."/>
            <person name="Carter-House D."/>
            <person name="Lovett B."/>
            <person name="Kasson L.R."/>
            <person name="Berry K."/>
            <person name="Grigoriev I."/>
            <person name="Chang Y."/>
            <person name="Spatafora J."/>
            <person name="Kasson M.T."/>
        </authorList>
    </citation>
    <scope>NUCLEOTIDE SEQUENCE</scope>
    <source>
        <strain evidence="7">NRRL A-21654</strain>
    </source>
</reference>
<dbReference type="Proteomes" id="UP000605846">
    <property type="component" value="Unassembled WGS sequence"/>
</dbReference>
<comment type="subcellular location">
    <subcellularLocation>
        <location evidence="1">Nucleus</location>
    </subcellularLocation>
</comment>
<protein>
    <recommendedName>
        <fullName evidence="6">Velvet domain-containing protein</fullName>
    </recommendedName>
</protein>
<dbReference type="PANTHER" id="PTHR33572">
    <property type="entry name" value="SPORE DEVELOPMENT REGULATOR VOSA"/>
    <property type="match status" value="1"/>
</dbReference>
<evidence type="ECO:0000256" key="3">
    <source>
        <dbReference type="ARBA" id="ARBA00023163"/>
    </source>
</evidence>
<proteinExistence type="predicted"/>
<dbReference type="GO" id="GO:0005634">
    <property type="term" value="C:nucleus"/>
    <property type="evidence" value="ECO:0007669"/>
    <property type="project" value="UniProtKB-SubCell"/>
</dbReference>
<comment type="caution">
    <text evidence="7">The sequence shown here is derived from an EMBL/GenBank/DDBJ whole genome shotgun (WGS) entry which is preliminary data.</text>
</comment>
<keyword evidence="4" id="KW-0539">Nucleus</keyword>
<name>A0A8H7EMC8_9FUNG</name>
<dbReference type="AlphaFoldDB" id="A0A8H7EMC8"/>
<accession>A0A8H7EMC8</accession>
<feature type="compositionally biased region" description="Polar residues" evidence="5">
    <location>
        <begin position="220"/>
        <end position="230"/>
    </location>
</feature>
<dbReference type="InterPro" id="IPR038491">
    <property type="entry name" value="Velvet_dom_sf"/>
</dbReference>
<dbReference type="Pfam" id="PF11754">
    <property type="entry name" value="Velvet"/>
    <property type="match status" value="1"/>
</dbReference>
<dbReference type="InterPro" id="IPR021740">
    <property type="entry name" value="Velvet"/>
</dbReference>
<evidence type="ECO:0000256" key="1">
    <source>
        <dbReference type="ARBA" id="ARBA00004123"/>
    </source>
</evidence>
<gene>
    <name evidence="7" type="ORF">EC973_003476</name>
</gene>
<evidence type="ECO:0000256" key="4">
    <source>
        <dbReference type="ARBA" id="ARBA00023242"/>
    </source>
</evidence>
<evidence type="ECO:0000256" key="2">
    <source>
        <dbReference type="ARBA" id="ARBA00023015"/>
    </source>
</evidence>
<dbReference type="InterPro" id="IPR037525">
    <property type="entry name" value="Velvet_dom"/>
</dbReference>
<keyword evidence="2" id="KW-0805">Transcription regulation</keyword>
<dbReference type="PROSITE" id="PS51821">
    <property type="entry name" value="VELVET"/>
    <property type="match status" value="1"/>
</dbReference>
<feature type="region of interest" description="Disordered" evidence="5">
    <location>
        <begin position="114"/>
        <end position="154"/>
    </location>
</feature>
<dbReference type="EMBL" id="JABAYA010000203">
    <property type="protein sequence ID" value="KAF7722292.1"/>
    <property type="molecule type" value="Genomic_DNA"/>
</dbReference>
<keyword evidence="8" id="KW-1185">Reference proteome</keyword>
<dbReference type="PANTHER" id="PTHR33572:SF18">
    <property type="entry name" value="SPORE DEVELOPMENT REGULATOR VOSA"/>
    <property type="match status" value="1"/>
</dbReference>
<dbReference type="Gene3D" id="2.60.40.3960">
    <property type="entry name" value="Velvet domain"/>
    <property type="match status" value="1"/>
</dbReference>
<sequence length="330" mass="37262">MMANLVEADNENVMLPTEEYLSGSTVSSLYRLRDIDDTDGGFFVFGDMAVKKEGQYKLHFSLFEIVEGKVENRKTILSQPFTVYLPKRFPGPVEATFLSRNFSDQGVKMRIRKEHRLQSATGRKRKSDVTTTLERSPKRKETVVPPYAPPTHEVHFGRWQSTTKPNVTETVISRSLDEPPQTNRFRLFSKSEPSPPPSLPQLIHPLNTPSPSPGIYPRSTMENKPSSSHGADTPPFMLSPPTTARHDDHKYSPSPPFTAYQSLPSPDALLENYHVPGNQLSWLPPPPPPPLSDVKHHPWHERLPSLRTVVADALYDPHPVILPSLFNTRH</sequence>
<evidence type="ECO:0000313" key="7">
    <source>
        <dbReference type="EMBL" id="KAF7722292.1"/>
    </source>
</evidence>
<dbReference type="OrthoDB" id="5599552at2759"/>
<keyword evidence="3" id="KW-0804">Transcription</keyword>
<feature type="domain" description="Velvet" evidence="6">
    <location>
        <begin position="1"/>
        <end position="112"/>
    </location>
</feature>
<feature type="region of interest" description="Disordered" evidence="5">
    <location>
        <begin position="171"/>
        <end position="252"/>
    </location>
</feature>
<evidence type="ECO:0000259" key="6">
    <source>
        <dbReference type="PROSITE" id="PS51821"/>
    </source>
</evidence>